<organism evidence="2 3">
    <name type="scientific">Laceyella tengchongensis</name>
    <dbReference type="NCBI Taxonomy" id="574699"/>
    <lineage>
        <taxon>Bacteria</taxon>
        <taxon>Bacillati</taxon>
        <taxon>Bacillota</taxon>
        <taxon>Bacilli</taxon>
        <taxon>Bacillales</taxon>
        <taxon>Thermoactinomycetaceae</taxon>
        <taxon>Laceyella</taxon>
    </lineage>
</organism>
<keyword evidence="1" id="KW-0812">Transmembrane</keyword>
<evidence type="ECO:0000256" key="1">
    <source>
        <dbReference type="SAM" id="Phobius"/>
    </source>
</evidence>
<comment type="caution">
    <text evidence="2">The sequence shown here is derived from an EMBL/GenBank/DDBJ whole genome shotgun (WGS) entry which is preliminary data.</text>
</comment>
<keyword evidence="1" id="KW-1133">Transmembrane helix</keyword>
<keyword evidence="1" id="KW-0472">Membrane</keyword>
<dbReference type="Proteomes" id="UP001157946">
    <property type="component" value="Unassembled WGS sequence"/>
</dbReference>
<reference evidence="2" key="1">
    <citation type="submission" date="2017-05" db="EMBL/GenBank/DDBJ databases">
        <authorList>
            <person name="Varghese N."/>
            <person name="Submissions S."/>
        </authorList>
    </citation>
    <scope>NUCLEOTIDE SEQUENCE</scope>
    <source>
        <strain evidence="2">DSM 45262</strain>
    </source>
</reference>
<keyword evidence="3" id="KW-1185">Reference proteome</keyword>
<dbReference type="AlphaFoldDB" id="A0AA45WQ35"/>
<proteinExistence type="predicted"/>
<evidence type="ECO:0000313" key="2">
    <source>
        <dbReference type="EMBL" id="SMP23099.1"/>
    </source>
</evidence>
<evidence type="ECO:0000313" key="3">
    <source>
        <dbReference type="Proteomes" id="UP001157946"/>
    </source>
</evidence>
<name>A0AA45WQ35_9BACL</name>
<sequence length="35" mass="4125">MYANILEHGLLLFSMLISFILAGLYIRERIKNKEN</sequence>
<gene>
    <name evidence="2" type="ORF">SAMN06265361_104154</name>
</gene>
<protein>
    <submittedName>
        <fullName evidence="2">Uncharacterized protein</fullName>
    </submittedName>
</protein>
<feature type="transmembrane region" description="Helical" evidence="1">
    <location>
        <begin position="6"/>
        <end position="26"/>
    </location>
</feature>
<accession>A0AA45WQ35</accession>
<dbReference type="EMBL" id="FXTU01000004">
    <property type="protein sequence ID" value="SMP23099.1"/>
    <property type="molecule type" value="Genomic_DNA"/>
</dbReference>